<sequence>MASSPYSWNSVPHGPHGPPAGPYGPHGPYGAPAHYGPAPQGGRQRPAASFGRRFTARVVDYTVISVVVVVAFVLISALAEVSTGRQDIADPYFEAWAFLFVFGAGPVVFLHDWLCNAAGGRTLGKATLGIRVVRADGGPLRQGQSAGRAAVFGLPQTLPCLGHLFTVIDCLAGLADSEHARSVHDRAGGTVVVRG</sequence>
<evidence type="ECO:0000313" key="10">
    <source>
        <dbReference type="Proteomes" id="UP000578077"/>
    </source>
</evidence>
<evidence type="ECO:0000256" key="2">
    <source>
        <dbReference type="ARBA" id="ARBA00022475"/>
    </source>
</evidence>
<dbReference type="GO" id="GO:0005886">
    <property type="term" value="C:plasma membrane"/>
    <property type="evidence" value="ECO:0007669"/>
    <property type="project" value="UniProtKB-SubCell"/>
</dbReference>
<keyword evidence="3 7" id="KW-0812">Transmembrane</keyword>
<evidence type="ECO:0000256" key="1">
    <source>
        <dbReference type="ARBA" id="ARBA00004651"/>
    </source>
</evidence>
<dbReference type="EMBL" id="JACHLY010000001">
    <property type="protein sequence ID" value="MBB5999395.1"/>
    <property type="molecule type" value="Genomic_DNA"/>
</dbReference>
<evidence type="ECO:0000313" key="9">
    <source>
        <dbReference type="EMBL" id="MBB5999395.1"/>
    </source>
</evidence>
<keyword evidence="10" id="KW-1185">Reference proteome</keyword>
<feature type="region of interest" description="Disordered" evidence="6">
    <location>
        <begin position="1"/>
        <end position="46"/>
    </location>
</feature>
<dbReference type="Proteomes" id="UP000578077">
    <property type="component" value="Unassembled WGS sequence"/>
</dbReference>
<dbReference type="AlphaFoldDB" id="A0A841E8D6"/>
<evidence type="ECO:0000256" key="6">
    <source>
        <dbReference type="SAM" id="MobiDB-lite"/>
    </source>
</evidence>
<dbReference type="PANTHER" id="PTHR36115">
    <property type="entry name" value="PROLINE-RICH ANTIGEN HOMOLOG-RELATED"/>
    <property type="match status" value="1"/>
</dbReference>
<feature type="compositionally biased region" description="Low complexity" evidence="6">
    <location>
        <begin position="26"/>
        <end position="42"/>
    </location>
</feature>
<gene>
    <name evidence="9" type="ORF">HNR25_003146</name>
</gene>
<feature type="domain" description="RDD" evidence="8">
    <location>
        <begin position="48"/>
        <end position="188"/>
    </location>
</feature>
<dbReference type="RefSeq" id="WP_184636183.1">
    <property type="nucleotide sequence ID" value="NZ_BAABKT010000039.1"/>
</dbReference>
<dbReference type="Pfam" id="PF06271">
    <property type="entry name" value="RDD"/>
    <property type="match status" value="1"/>
</dbReference>
<comment type="subcellular location">
    <subcellularLocation>
        <location evidence="1">Cell membrane</location>
        <topology evidence="1">Multi-pass membrane protein</topology>
    </subcellularLocation>
</comment>
<keyword evidence="2" id="KW-1003">Cell membrane</keyword>
<proteinExistence type="predicted"/>
<comment type="caution">
    <text evidence="9">The sequence shown here is derived from an EMBL/GenBank/DDBJ whole genome shotgun (WGS) entry which is preliminary data.</text>
</comment>
<feature type="compositionally biased region" description="Polar residues" evidence="6">
    <location>
        <begin position="1"/>
        <end position="10"/>
    </location>
</feature>
<feature type="transmembrane region" description="Helical" evidence="7">
    <location>
        <begin position="95"/>
        <end position="115"/>
    </location>
</feature>
<protein>
    <submittedName>
        <fullName evidence="9">Putative RDD family membrane protein YckC</fullName>
    </submittedName>
</protein>
<evidence type="ECO:0000256" key="3">
    <source>
        <dbReference type="ARBA" id="ARBA00022692"/>
    </source>
</evidence>
<evidence type="ECO:0000259" key="8">
    <source>
        <dbReference type="Pfam" id="PF06271"/>
    </source>
</evidence>
<keyword evidence="4 7" id="KW-1133">Transmembrane helix</keyword>
<dbReference type="PANTHER" id="PTHR36115:SF4">
    <property type="entry name" value="MEMBRANE PROTEIN"/>
    <property type="match status" value="1"/>
</dbReference>
<dbReference type="InterPro" id="IPR010432">
    <property type="entry name" value="RDD"/>
</dbReference>
<name>A0A841E8D6_9ACTN</name>
<evidence type="ECO:0000256" key="5">
    <source>
        <dbReference type="ARBA" id="ARBA00023136"/>
    </source>
</evidence>
<dbReference type="InterPro" id="IPR051791">
    <property type="entry name" value="Pra-immunoreactive"/>
</dbReference>
<keyword evidence="5 7" id="KW-0472">Membrane</keyword>
<reference evidence="9 10" key="1">
    <citation type="submission" date="2020-08" db="EMBL/GenBank/DDBJ databases">
        <title>Sequencing the genomes of 1000 actinobacteria strains.</title>
        <authorList>
            <person name="Klenk H.-P."/>
        </authorList>
    </citation>
    <scope>NUCLEOTIDE SEQUENCE [LARGE SCALE GENOMIC DNA]</scope>
    <source>
        <strain evidence="9 10">DSM 44593</strain>
    </source>
</reference>
<accession>A0A841E8D6</accession>
<evidence type="ECO:0000256" key="7">
    <source>
        <dbReference type="SAM" id="Phobius"/>
    </source>
</evidence>
<feature type="transmembrane region" description="Helical" evidence="7">
    <location>
        <begin position="58"/>
        <end position="79"/>
    </location>
</feature>
<organism evidence="9 10">
    <name type="scientific">Streptomonospora salina</name>
    <dbReference type="NCBI Taxonomy" id="104205"/>
    <lineage>
        <taxon>Bacteria</taxon>
        <taxon>Bacillati</taxon>
        <taxon>Actinomycetota</taxon>
        <taxon>Actinomycetes</taxon>
        <taxon>Streptosporangiales</taxon>
        <taxon>Nocardiopsidaceae</taxon>
        <taxon>Streptomonospora</taxon>
    </lineage>
</organism>
<evidence type="ECO:0000256" key="4">
    <source>
        <dbReference type="ARBA" id="ARBA00022989"/>
    </source>
</evidence>